<gene>
    <name evidence="2" type="ORF">B0H15DRAFT_503730</name>
</gene>
<dbReference type="Proteomes" id="UP001222325">
    <property type="component" value="Unassembled WGS sequence"/>
</dbReference>
<feature type="region of interest" description="Disordered" evidence="1">
    <location>
        <begin position="107"/>
        <end position="126"/>
    </location>
</feature>
<sequence length="207" mass="23056">MRHVSQARSRVPFNRVQRGLLLLSNPRSHSESLAFTPPNENLDLGPQQRPLYFLYPKHPPESCAHEFLLRRPGSSRSSDLERDSAPNSPRRNACALASAPGLGAAIHGRCGEPRTAGTNSKRRRRPIRRLPPVILRCVIPAQRPVPVPACQRGVFQVMMRPSRIRRSGSGLWRLAGAFRAVEKTPRELQRAGSRPRLTRICGPSTCA</sequence>
<reference evidence="2" key="1">
    <citation type="submission" date="2023-03" db="EMBL/GenBank/DDBJ databases">
        <title>Massive genome expansion in bonnet fungi (Mycena s.s.) driven by repeated elements and novel gene families across ecological guilds.</title>
        <authorList>
            <consortium name="Lawrence Berkeley National Laboratory"/>
            <person name="Harder C.B."/>
            <person name="Miyauchi S."/>
            <person name="Viragh M."/>
            <person name="Kuo A."/>
            <person name="Thoen E."/>
            <person name="Andreopoulos B."/>
            <person name="Lu D."/>
            <person name="Skrede I."/>
            <person name="Drula E."/>
            <person name="Henrissat B."/>
            <person name="Morin E."/>
            <person name="Kohler A."/>
            <person name="Barry K."/>
            <person name="LaButti K."/>
            <person name="Morin E."/>
            <person name="Salamov A."/>
            <person name="Lipzen A."/>
            <person name="Mereny Z."/>
            <person name="Hegedus B."/>
            <person name="Baldrian P."/>
            <person name="Stursova M."/>
            <person name="Weitz H."/>
            <person name="Taylor A."/>
            <person name="Grigoriev I.V."/>
            <person name="Nagy L.G."/>
            <person name="Martin F."/>
            <person name="Kauserud H."/>
        </authorList>
    </citation>
    <scope>NUCLEOTIDE SEQUENCE</scope>
    <source>
        <strain evidence="2">CBHHK173m</strain>
    </source>
</reference>
<organism evidence="2 3">
    <name type="scientific">Mycena belliarum</name>
    <dbReference type="NCBI Taxonomy" id="1033014"/>
    <lineage>
        <taxon>Eukaryota</taxon>
        <taxon>Fungi</taxon>
        <taxon>Dikarya</taxon>
        <taxon>Basidiomycota</taxon>
        <taxon>Agaricomycotina</taxon>
        <taxon>Agaricomycetes</taxon>
        <taxon>Agaricomycetidae</taxon>
        <taxon>Agaricales</taxon>
        <taxon>Marasmiineae</taxon>
        <taxon>Mycenaceae</taxon>
        <taxon>Mycena</taxon>
    </lineage>
</organism>
<name>A0AAD6XVY8_9AGAR</name>
<protein>
    <submittedName>
        <fullName evidence="2">Uncharacterized protein</fullName>
    </submittedName>
</protein>
<accession>A0AAD6XVY8</accession>
<evidence type="ECO:0000313" key="3">
    <source>
        <dbReference type="Proteomes" id="UP001222325"/>
    </source>
</evidence>
<evidence type="ECO:0000313" key="2">
    <source>
        <dbReference type="EMBL" id="KAJ7099970.1"/>
    </source>
</evidence>
<feature type="region of interest" description="Disordered" evidence="1">
    <location>
        <begin position="70"/>
        <end position="91"/>
    </location>
</feature>
<dbReference type="AlphaFoldDB" id="A0AAD6XVY8"/>
<keyword evidence="3" id="KW-1185">Reference proteome</keyword>
<proteinExistence type="predicted"/>
<evidence type="ECO:0000256" key="1">
    <source>
        <dbReference type="SAM" id="MobiDB-lite"/>
    </source>
</evidence>
<dbReference type="EMBL" id="JARJCN010000006">
    <property type="protein sequence ID" value="KAJ7099970.1"/>
    <property type="molecule type" value="Genomic_DNA"/>
</dbReference>
<comment type="caution">
    <text evidence="2">The sequence shown here is derived from an EMBL/GenBank/DDBJ whole genome shotgun (WGS) entry which is preliminary data.</text>
</comment>